<protein>
    <submittedName>
        <fullName evidence="1">Calcium-binding protein</fullName>
    </submittedName>
</protein>
<reference evidence="1 2" key="1">
    <citation type="submission" date="2019-12" db="EMBL/GenBank/DDBJ databases">
        <title>Paraburkholderia acidiphila 7Q-K02 sp. nov and Paraburkholderia acidisoli DHF22 sp. nov., two strains isolated from forest soil.</title>
        <authorList>
            <person name="Gao Z."/>
            <person name="Qiu L."/>
        </authorList>
    </citation>
    <scope>NUCLEOTIDE SEQUENCE [LARGE SCALE GENOMIC DNA]</scope>
    <source>
        <strain evidence="1 2">DHF22</strain>
    </source>
</reference>
<dbReference type="KEGG" id="pacs:FAZ98_02855"/>
<dbReference type="AlphaFoldDB" id="A0A7Z2GJX9"/>
<name>A0A7Z2GJX9_9BURK</name>
<keyword evidence="2" id="KW-1185">Reference proteome</keyword>
<dbReference type="SUPFAM" id="SSF51445">
    <property type="entry name" value="(Trans)glycosidases"/>
    <property type="match status" value="1"/>
</dbReference>
<evidence type="ECO:0000313" key="2">
    <source>
        <dbReference type="Proteomes" id="UP000433577"/>
    </source>
</evidence>
<gene>
    <name evidence="1" type="ORF">FAZ98_02855</name>
</gene>
<proteinExistence type="predicted"/>
<dbReference type="Proteomes" id="UP000433577">
    <property type="component" value="Chromosome 1"/>
</dbReference>
<dbReference type="Gene3D" id="3.20.20.80">
    <property type="entry name" value="Glycosidases"/>
    <property type="match status" value="1"/>
</dbReference>
<sequence length="401" mass="43415">MPADAFIDTLAVNTHINYLDGAYANLHNVADDLAWLGIHHVREFTPGNAAPLSSYVFLAQRGIKFNLVMHQDVEAAVKEAARLGAAAPGSVAALEGYNEIDHWPVTYGGQTGMAGGLASQRAAFTQVRASPALAGVAVYDLTGYDPKTIATRADSADYVNLHVYPQNGEQPTWNANGDKWMPPAIETFKKYGLPAVITEFGYFSLPQAGWYMLGVDEATQAKGVLNGYMDAAAAGVKRTYVYELLDEKPDPEGKNNEMHYGMFRIDNSPKRVAQAIRNLTSILNAGGAAPVNRAAHGALGYTLTDLPPSANRLLLQKKDGRFVLVLWNETPIWNREKGTPLESAPAPVQLDFGALASRVDIYDPLVADTPRASHRNVRQLEVAMPDHPLLIEVTLAAAPRA</sequence>
<accession>A0A7Z2GJX9</accession>
<dbReference type="OrthoDB" id="525131at2"/>
<dbReference type="EMBL" id="CP046913">
    <property type="protein sequence ID" value="QGZ62845.1"/>
    <property type="molecule type" value="Genomic_DNA"/>
</dbReference>
<evidence type="ECO:0000313" key="1">
    <source>
        <dbReference type="EMBL" id="QGZ62845.1"/>
    </source>
</evidence>
<organism evidence="1 2">
    <name type="scientific">Paraburkholderia acidisoli</name>
    <dbReference type="NCBI Taxonomy" id="2571748"/>
    <lineage>
        <taxon>Bacteria</taxon>
        <taxon>Pseudomonadati</taxon>
        <taxon>Pseudomonadota</taxon>
        <taxon>Betaproteobacteria</taxon>
        <taxon>Burkholderiales</taxon>
        <taxon>Burkholderiaceae</taxon>
        <taxon>Paraburkholderia</taxon>
    </lineage>
</organism>
<dbReference type="InterPro" id="IPR017853">
    <property type="entry name" value="GH"/>
</dbReference>